<feature type="region of interest" description="Disordered" evidence="1">
    <location>
        <begin position="173"/>
        <end position="202"/>
    </location>
</feature>
<feature type="compositionally biased region" description="Basic and acidic residues" evidence="1">
    <location>
        <begin position="370"/>
        <end position="379"/>
    </location>
</feature>
<feature type="compositionally biased region" description="Acidic residues" evidence="1">
    <location>
        <begin position="323"/>
        <end position="337"/>
    </location>
</feature>
<comment type="caution">
    <text evidence="2">The sequence shown here is derived from an EMBL/GenBank/DDBJ whole genome shotgun (WGS) entry which is preliminary data.</text>
</comment>
<feature type="compositionally biased region" description="Basic and acidic residues" evidence="1">
    <location>
        <begin position="422"/>
        <end position="434"/>
    </location>
</feature>
<feature type="compositionally biased region" description="Polar residues" evidence="1">
    <location>
        <begin position="124"/>
        <end position="134"/>
    </location>
</feature>
<evidence type="ECO:0000313" key="2">
    <source>
        <dbReference type="EMBL" id="KAK3329635.1"/>
    </source>
</evidence>
<reference evidence="2" key="1">
    <citation type="journal article" date="2023" name="Mol. Phylogenet. Evol.">
        <title>Genome-scale phylogeny and comparative genomics of the fungal order Sordariales.</title>
        <authorList>
            <person name="Hensen N."/>
            <person name="Bonometti L."/>
            <person name="Westerberg I."/>
            <person name="Brannstrom I.O."/>
            <person name="Guillou S."/>
            <person name="Cros-Aarteil S."/>
            <person name="Calhoun S."/>
            <person name="Haridas S."/>
            <person name="Kuo A."/>
            <person name="Mondo S."/>
            <person name="Pangilinan J."/>
            <person name="Riley R."/>
            <person name="LaButti K."/>
            <person name="Andreopoulos B."/>
            <person name="Lipzen A."/>
            <person name="Chen C."/>
            <person name="Yan M."/>
            <person name="Daum C."/>
            <person name="Ng V."/>
            <person name="Clum A."/>
            <person name="Steindorff A."/>
            <person name="Ohm R.A."/>
            <person name="Martin F."/>
            <person name="Silar P."/>
            <person name="Natvig D.O."/>
            <person name="Lalanne C."/>
            <person name="Gautier V."/>
            <person name="Ament-Velasquez S.L."/>
            <person name="Kruys A."/>
            <person name="Hutchinson M.I."/>
            <person name="Powell A.J."/>
            <person name="Barry K."/>
            <person name="Miller A.N."/>
            <person name="Grigoriev I.V."/>
            <person name="Debuchy R."/>
            <person name="Gladieux P."/>
            <person name="Hiltunen Thoren M."/>
            <person name="Johannesson H."/>
        </authorList>
    </citation>
    <scope>NUCLEOTIDE SEQUENCE</scope>
    <source>
        <strain evidence="2">CBS 118394</strain>
    </source>
</reference>
<feature type="compositionally biased region" description="Basic and acidic residues" evidence="1">
    <location>
        <begin position="302"/>
        <end position="311"/>
    </location>
</feature>
<feature type="compositionally biased region" description="Polar residues" evidence="1">
    <location>
        <begin position="450"/>
        <end position="466"/>
    </location>
</feature>
<organism evidence="2 3">
    <name type="scientific">Apodospora peruviana</name>
    <dbReference type="NCBI Taxonomy" id="516989"/>
    <lineage>
        <taxon>Eukaryota</taxon>
        <taxon>Fungi</taxon>
        <taxon>Dikarya</taxon>
        <taxon>Ascomycota</taxon>
        <taxon>Pezizomycotina</taxon>
        <taxon>Sordariomycetes</taxon>
        <taxon>Sordariomycetidae</taxon>
        <taxon>Sordariales</taxon>
        <taxon>Lasiosphaeriaceae</taxon>
        <taxon>Apodospora</taxon>
    </lineage>
</organism>
<name>A0AAE0IRC6_9PEZI</name>
<evidence type="ECO:0000256" key="1">
    <source>
        <dbReference type="SAM" id="MobiDB-lite"/>
    </source>
</evidence>
<gene>
    <name evidence="2" type="ORF">B0H66DRAFT_33276</name>
</gene>
<reference evidence="2" key="2">
    <citation type="submission" date="2023-06" db="EMBL/GenBank/DDBJ databases">
        <authorList>
            <consortium name="Lawrence Berkeley National Laboratory"/>
            <person name="Haridas S."/>
            <person name="Hensen N."/>
            <person name="Bonometti L."/>
            <person name="Westerberg I."/>
            <person name="Brannstrom I.O."/>
            <person name="Guillou S."/>
            <person name="Cros-Aarteil S."/>
            <person name="Calhoun S."/>
            <person name="Kuo A."/>
            <person name="Mondo S."/>
            <person name="Pangilinan J."/>
            <person name="Riley R."/>
            <person name="Labutti K."/>
            <person name="Andreopoulos B."/>
            <person name="Lipzen A."/>
            <person name="Chen C."/>
            <person name="Yanf M."/>
            <person name="Daum C."/>
            <person name="Ng V."/>
            <person name="Clum A."/>
            <person name="Steindorff A."/>
            <person name="Ohm R."/>
            <person name="Martin F."/>
            <person name="Silar P."/>
            <person name="Natvig D."/>
            <person name="Lalanne C."/>
            <person name="Gautier V."/>
            <person name="Ament-Velasquez S.L."/>
            <person name="Kruys A."/>
            <person name="Hutchinson M.I."/>
            <person name="Powell A.J."/>
            <person name="Barry K."/>
            <person name="Miller A.N."/>
            <person name="Grigoriev I.V."/>
            <person name="Debuchy R."/>
            <person name="Gladieux P."/>
            <person name="Thoren M.H."/>
            <person name="Johannesson H."/>
        </authorList>
    </citation>
    <scope>NUCLEOTIDE SEQUENCE</scope>
    <source>
        <strain evidence="2">CBS 118394</strain>
    </source>
</reference>
<dbReference type="AlphaFoldDB" id="A0AAE0IRC6"/>
<sequence length="535" mass="58683">MNHIQLTQTLTESFNALADEVQSLIDRKTILEHKLRYAHEQYQYLADKYAPGVPEVSETLAKLQLPPDLHSPIATPTSVVPLPRCNQGGSGQHQIALLIREGRIAAQQLAADMGDVSKEDSGSSKETSVSPGDAVTMNTTVSTVLEQDFTVPGKKGLLACPFSAPKMGEIGEQREEDAQRAGDATHDLTGTTVDPTPHHSSDPICAAMLENTSAAPATAASKCPIRYLDKHSPEEIAHYVEQHKHEIPRSHEVCVGRYQKNEEQIRKLDAKYGNLVSMINDLSHLHRPMLPVTAMEEDPEDVDRASNKRVESWAQAVTASDPQGEEEDEAPPVDVEDRESHFDRPLREVRLGESPSRPWGISVPFAAGPAHDELLHERPVSPSPAPVRMHSPLRPPQDPGKTPRKCPFDHTKLTFPSSPFPKPDEISSDRESDHVAAATTERQQQKQQHDPFTTAKNRAPQPQSAPAPTHTAANLPPTFVNTPEMPFLRSNADAKGAPVPAAVATPQIVFNISGPVFIGYPMEQAIQFMQRFQGQ</sequence>
<dbReference type="Proteomes" id="UP001283341">
    <property type="component" value="Unassembled WGS sequence"/>
</dbReference>
<feature type="compositionally biased region" description="Basic and acidic residues" evidence="1">
    <location>
        <begin position="173"/>
        <end position="186"/>
    </location>
</feature>
<proteinExistence type="predicted"/>
<keyword evidence="3" id="KW-1185">Reference proteome</keyword>
<accession>A0AAE0IRC6</accession>
<feature type="compositionally biased region" description="Basic and acidic residues" evidence="1">
    <location>
        <begin position="338"/>
        <end position="351"/>
    </location>
</feature>
<feature type="region of interest" description="Disordered" evidence="1">
    <location>
        <begin position="113"/>
        <end position="134"/>
    </location>
</feature>
<feature type="region of interest" description="Disordered" evidence="1">
    <location>
        <begin position="297"/>
        <end position="477"/>
    </location>
</feature>
<protein>
    <submittedName>
        <fullName evidence="2">Uncharacterized protein</fullName>
    </submittedName>
</protein>
<dbReference type="EMBL" id="JAUEDM010000001">
    <property type="protein sequence ID" value="KAK3329635.1"/>
    <property type="molecule type" value="Genomic_DNA"/>
</dbReference>
<evidence type="ECO:0000313" key="3">
    <source>
        <dbReference type="Proteomes" id="UP001283341"/>
    </source>
</evidence>